<feature type="transmembrane region" description="Helical" evidence="1">
    <location>
        <begin position="126"/>
        <end position="153"/>
    </location>
</feature>
<reference evidence="3" key="1">
    <citation type="submission" date="2016-10" db="EMBL/GenBank/DDBJ databases">
        <authorList>
            <person name="Varghese N."/>
            <person name="Submissions S."/>
        </authorList>
    </citation>
    <scope>NUCLEOTIDE SEQUENCE [LARGE SCALE GENOMIC DNA]</scope>
    <source>
        <strain evidence="3">CGMCC 1.10223</strain>
    </source>
</reference>
<feature type="transmembrane region" description="Helical" evidence="1">
    <location>
        <begin position="83"/>
        <end position="106"/>
    </location>
</feature>
<accession>A0A1I2H2H7</accession>
<organism evidence="2 3">
    <name type="scientific">Paenibacillus algorifonticola</name>
    <dbReference type="NCBI Taxonomy" id="684063"/>
    <lineage>
        <taxon>Bacteria</taxon>
        <taxon>Bacillati</taxon>
        <taxon>Bacillota</taxon>
        <taxon>Bacilli</taxon>
        <taxon>Bacillales</taxon>
        <taxon>Paenibacillaceae</taxon>
        <taxon>Paenibacillus</taxon>
    </lineage>
</organism>
<dbReference type="RefSeq" id="WP_046233686.1">
    <property type="nucleotide sequence ID" value="NZ_FONN01000019.1"/>
</dbReference>
<keyword evidence="1" id="KW-0472">Membrane</keyword>
<dbReference type="EMBL" id="FONN01000019">
    <property type="protein sequence ID" value="SFF22911.1"/>
    <property type="molecule type" value="Genomic_DNA"/>
</dbReference>
<keyword evidence="3" id="KW-1185">Reference proteome</keyword>
<evidence type="ECO:0000256" key="1">
    <source>
        <dbReference type="SAM" id="Phobius"/>
    </source>
</evidence>
<sequence length="181" mass="20698">MKIFCIVFLLVYFSSEIYFTFRRYLLLNQPLSKPTDISPVPGHKSSFRRRLAYERLPDDQFQIISEGLRSLSTSDPIEKIIDVYAKILFTTLLAVFTIAVTANAALLPLYEMDELKEGKGAFIKTFISYLGLSDTILLSALTITIITALHFFFFDLRNNLTHAHLTTIEAIEKSRQNQPQP</sequence>
<dbReference type="Proteomes" id="UP000183410">
    <property type="component" value="Unassembled WGS sequence"/>
</dbReference>
<keyword evidence="1" id="KW-1133">Transmembrane helix</keyword>
<proteinExistence type="predicted"/>
<protein>
    <submittedName>
        <fullName evidence="2">Uncharacterized protein</fullName>
    </submittedName>
</protein>
<evidence type="ECO:0000313" key="2">
    <source>
        <dbReference type="EMBL" id="SFF22911.1"/>
    </source>
</evidence>
<evidence type="ECO:0000313" key="3">
    <source>
        <dbReference type="Proteomes" id="UP000183410"/>
    </source>
</evidence>
<keyword evidence="1" id="KW-0812">Transmembrane</keyword>
<dbReference type="AlphaFoldDB" id="A0A1I2H2H7"/>
<gene>
    <name evidence="2" type="ORF">SAMN04487969_11956</name>
</gene>
<name>A0A1I2H2H7_9BACL</name>